<evidence type="ECO:0000256" key="3">
    <source>
        <dbReference type="ARBA" id="ARBA00007084"/>
    </source>
</evidence>
<dbReference type="InterPro" id="IPR055089">
    <property type="entry name" value="COP9_N"/>
</dbReference>
<proteinExistence type="inferred from homology"/>
<dbReference type="PANTHER" id="PTHR10758">
    <property type="entry name" value="26S PROTEASOME NON-ATPASE REGULATORY SUBUNIT 3/COP9 SIGNALOSOME COMPLEX SUBUNIT 3"/>
    <property type="match status" value="1"/>
</dbReference>
<reference evidence="10" key="1">
    <citation type="journal article" date="2020" name="Stud. Mycol.">
        <title>101 Dothideomycetes genomes: a test case for predicting lifestyles and emergence of pathogens.</title>
        <authorList>
            <person name="Haridas S."/>
            <person name="Albert R."/>
            <person name="Binder M."/>
            <person name="Bloem J."/>
            <person name="Labutti K."/>
            <person name="Salamov A."/>
            <person name="Andreopoulos B."/>
            <person name="Baker S."/>
            <person name="Barry K."/>
            <person name="Bills G."/>
            <person name="Bluhm B."/>
            <person name="Cannon C."/>
            <person name="Castanera R."/>
            <person name="Culley D."/>
            <person name="Daum C."/>
            <person name="Ezra D."/>
            <person name="Gonzalez J."/>
            <person name="Henrissat B."/>
            <person name="Kuo A."/>
            <person name="Liang C."/>
            <person name="Lipzen A."/>
            <person name="Lutzoni F."/>
            <person name="Magnuson J."/>
            <person name="Mondo S."/>
            <person name="Nolan M."/>
            <person name="Ohm R."/>
            <person name="Pangilinan J."/>
            <person name="Park H.-J."/>
            <person name="Ramirez L."/>
            <person name="Alfaro M."/>
            <person name="Sun H."/>
            <person name="Tritt A."/>
            <person name="Yoshinaga Y."/>
            <person name="Zwiers L.-H."/>
            <person name="Turgeon B."/>
            <person name="Goodwin S."/>
            <person name="Spatafora J."/>
            <person name="Crous P."/>
            <person name="Grigoriev I."/>
        </authorList>
    </citation>
    <scope>NUCLEOTIDE SEQUENCE</scope>
    <source>
        <strain evidence="10">CBS 119925</strain>
    </source>
</reference>
<comment type="subcellular location">
    <subcellularLocation>
        <location evidence="2">Cytoplasm</location>
    </subcellularLocation>
    <subcellularLocation>
        <location evidence="1">Nucleus</location>
    </subcellularLocation>
</comment>
<organism evidence="10 11">
    <name type="scientific">Sporormia fimetaria CBS 119925</name>
    <dbReference type="NCBI Taxonomy" id="1340428"/>
    <lineage>
        <taxon>Eukaryota</taxon>
        <taxon>Fungi</taxon>
        <taxon>Dikarya</taxon>
        <taxon>Ascomycota</taxon>
        <taxon>Pezizomycotina</taxon>
        <taxon>Dothideomycetes</taxon>
        <taxon>Pleosporomycetidae</taxon>
        <taxon>Pleosporales</taxon>
        <taxon>Sporormiaceae</taxon>
        <taxon>Sporormia</taxon>
    </lineage>
</organism>
<dbReference type="InterPro" id="IPR050756">
    <property type="entry name" value="CSN3"/>
</dbReference>
<dbReference type="Pfam" id="PF22788">
    <property type="entry name" value="COP9_hel_rpt"/>
    <property type="match status" value="2"/>
</dbReference>
<dbReference type="AlphaFoldDB" id="A0A6A6V067"/>
<keyword evidence="5" id="KW-0963">Cytoplasm</keyword>
<evidence type="ECO:0000259" key="9">
    <source>
        <dbReference type="PROSITE" id="PS50250"/>
    </source>
</evidence>
<dbReference type="GO" id="GO:0006511">
    <property type="term" value="P:ubiquitin-dependent protein catabolic process"/>
    <property type="evidence" value="ECO:0007669"/>
    <property type="project" value="TreeGrafter"/>
</dbReference>
<protein>
    <recommendedName>
        <fullName evidence="4">COP9 signalosome complex subunit 3</fullName>
    </recommendedName>
</protein>
<dbReference type="GO" id="GO:0005737">
    <property type="term" value="C:cytoplasm"/>
    <property type="evidence" value="ECO:0007669"/>
    <property type="project" value="UniProtKB-SubCell"/>
</dbReference>
<keyword evidence="7" id="KW-0539">Nucleus</keyword>
<dbReference type="PANTHER" id="PTHR10758:SF1">
    <property type="entry name" value="COP9 SIGNALOSOME COMPLEX SUBUNIT 3"/>
    <property type="match status" value="1"/>
</dbReference>
<dbReference type="Proteomes" id="UP000799440">
    <property type="component" value="Unassembled WGS sequence"/>
</dbReference>
<name>A0A6A6V067_9PLEO</name>
<evidence type="ECO:0000256" key="8">
    <source>
        <dbReference type="SAM" id="MobiDB-lite"/>
    </source>
</evidence>
<gene>
    <name evidence="10" type="ORF">M011DRAFT_471042</name>
</gene>
<evidence type="ECO:0000256" key="6">
    <source>
        <dbReference type="ARBA" id="ARBA00022790"/>
    </source>
</evidence>
<dbReference type="EMBL" id="MU006593">
    <property type="protein sequence ID" value="KAF2743918.1"/>
    <property type="molecule type" value="Genomic_DNA"/>
</dbReference>
<evidence type="ECO:0000313" key="10">
    <source>
        <dbReference type="EMBL" id="KAF2743918.1"/>
    </source>
</evidence>
<evidence type="ECO:0000256" key="7">
    <source>
        <dbReference type="ARBA" id="ARBA00023242"/>
    </source>
</evidence>
<comment type="similarity">
    <text evidence="3">Belongs to the CSN3 family.</text>
</comment>
<feature type="region of interest" description="Disordered" evidence="8">
    <location>
        <begin position="474"/>
        <end position="503"/>
    </location>
</feature>
<accession>A0A6A6V067</accession>
<feature type="compositionally biased region" description="Acidic residues" evidence="8">
    <location>
        <begin position="489"/>
        <end position="503"/>
    </location>
</feature>
<dbReference type="GO" id="GO:0008180">
    <property type="term" value="C:COP9 signalosome"/>
    <property type="evidence" value="ECO:0007669"/>
    <property type="project" value="UniProtKB-KW"/>
</dbReference>
<evidence type="ECO:0000256" key="1">
    <source>
        <dbReference type="ARBA" id="ARBA00004123"/>
    </source>
</evidence>
<keyword evidence="6" id="KW-0736">Signalosome</keyword>
<feature type="domain" description="PCI" evidence="9">
    <location>
        <begin position="253"/>
        <end position="422"/>
    </location>
</feature>
<dbReference type="InterPro" id="IPR000717">
    <property type="entry name" value="PCI_dom"/>
</dbReference>
<evidence type="ECO:0000256" key="5">
    <source>
        <dbReference type="ARBA" id="ARBA00022490"/>
    </source>
</evidence>
<evidence type="ECO:0000256" key="4">
    <source>
        <dbReference type="ARBA" id="ARBA00014878"/>
    </source>
</evidence>
<sequence length="503" mass="55563">MSKDLDFITFCSNVQARDFEKASRLEYQGLIRSHVRTLKDAKPNKFNAHANTPSDILEILDPSTSTIGYLFALLARIEAFGTNWSTPGHVPRDLRPGYPLWNKVIRFLETADPILLRYVGEQYRTLNMHVECIARTLGQPALAIAPLRAGMMRLDTTTGTFTSTHLQIIRLCVETRQYAAAVPILDNYIHSITPTLPANVTNMEYGCLANEHLTSGEYLQLRFGHSDLPLATTLGKVQEYYVLGAMAYIGIHDFKKARDFLEHVLVTPSNQGGTTGLFLEAYKKWVLVSLLVDGSATQTPRTMHPGSLKIVRSASKAYEAVADAFKAGDVKKLRSQIAAGHDTWAEDGNSGLVGQLEQGHYRLYISRLANTYSAIPVSKIVERLGGSTQDAVNYLNTLSKQGHLNAQTEDSGDAKVGVVLRFFPDSEGPLAKTEKQQEQALVAQTQRIQALAEQIRSADFRLGLTKEYVANTKREKEKAATTGDAMDTSWDDGVPEEDILGEG</sequence>
<evidence type="ECO:0000256" key="2">
    <source>
        <dbReference type="ARBA" id="ARBA00004496"/>
    </source>
</evidence>
<keyword evidence="11" id="KW-1185">Reference proteome</keyword>
<evidence type="ECO:0000313" key="11">
    <source>
        <dbReference type="Proteomes" id="UP000799440"/>
    </source>
</evidence>
<dbReference type="PROSITE" id="PS50250">
    <property type="entry name" value="PCI"/>
    <property type="match status" value="1"/>
</dbReference>
<dbReference type="OrthoDB" id="29061at2759"/>